<evidence type="ECO:0000313" key="3">
    <source>
        <dbReference type="Proteomes" id="UP000002059"/>
    </source>
</evidence>
<protein>
    <submittedName>
        <fullName evidence="2">Uncharacterized protein</fullName>
    </submittedName>
</protein>
<dbReference type="EMBL" id="KN294036">
    <property type="protein sequence ID" value="EEH39480.2"/>
    <property type="molecule type" value="Genomic_DNA"/>
</dbReference>
<dbReference type="HOGENOM" id="CLU_160403_0_0_1"/>
<evidence type="ECO:0000313" key="2">
    <source>
        <dbReference type="EMBL" id="EEH39480.2"/>
    </source>
</evidence>
<evidence type="ECO:0000256" key="1">
    <source>
        <dbReference type="SAM" id="Phobius"/>
    </source>
</evidence>
<accession>C1HDA8</accession>
<dbReference type="eggNOG" id="ENOG502T51T">
    <property type="taxonomic scope" value="Eukaryota"/>
</dbReference>
<dbReference type="Proteomes" id="UP000002059">
    <property type="component" value="Partially assembled WGS sequence"/>
</dbReference>
<keyword evidence="1" id="KW-0812">Transmembrane</keyword>
<sequence length="110" mass="11649">MALKHDSAEQNPGWTSYERPAASIISRIWFSVPGGKARVDLMVSVAYKASVKGTAVVVSIDYMVLAIAGLIFWGGIRGIPSQGPVIREVIIHAFLVIVTAGFAAGGLVHD</sequence>
<dbReference type="RefSeq" id="XP_015701404.1">
    <property type="nucleotide sequence ID" value="XM_015846607.1"/>
</dbReference>
<proteinExistence type="predicted"/>
<dbReference type="GeneID" id="9092562"/>
<keyword evidence="1" id="KW-1133">Transmembrane helix</keyword>
<dbReference type="AlphaFoldDB" id="C1HDA8"/>
<keyword evidence="1" id="KW-0472">Membrane</keyword>
<gene>
    <name evidence="2" type="ORF">PAAG_08749</name>
</gene>
<dbReference type="KEGG" id="pbl:PAAG_08749"/>
<keyword evidence="3" id="KW-1185">Reference proteome</keyword>
<name>C1HDA8_PARBA</name>
<dbReference type="STRING" id="502779.C1HDA8"/>
<dbReference type="VEuPathDB" id="FungiDB:PAAG_08749"/>
<organism evidence="2 3">
    <name type="scientific">Paracoccidioides lutzii (strain ATCC MYA-826 / Pb01)</name>
    <name type="common">Paracoccidioides brasiliensis</name>
    <dbReference type="NCBI Taxonomy" id="502779"/>
    <lineage>
        <taxon>Eukaryota</taxon>
        <taxon>Fungi</taxon>
        <taxon>Dikarya</taxon>
        <taxon>Ascomycota</taxon>
        <taxon>Pezizomycotina</taxon>
        <taxon>Eurotiomycetes</taxon>
        <taxon>Eurotiomycetidae</taxon>
        <taxon>Onygenales</taxon>
        <taxon>Ajellomycetaceae</taxon>
        <taxon>Paracoccidioides</taxon>
    </lineage>
</organism>
<feature type="transmembrane region" description="Helical" evidence="1">
    <location>
        <begin position="53"/>
        <end position="73"/>
    </location>
</feature>
<feature type="transmembrane region" description="Helical" evidence="1">
    <location>
        <begin position="85"/>
        <end position="108"/>
    </location>
</feature>
<reference evidence="2 3" key="1">
    <citation type="journal article" date="2011" name="PLoS Genet.">
        <title>Comparative genomic analysis of human fungal pathogens causing paracoccidioidomycosis.</title>
        <authorList>
            <person name="Desjardins C.A."/>
            <person name="Champion M.D."/>
            <person name="Holder J.W."/>
            <person name="Muszewska A."/>
            <person name="Goldberg J."/>
            <person name="Bailao A.M."/>
            <person name="Brigido M.M."/>
            <person name="Ferreira M.E."/>
            <person name="Garcia A.M."/>
            <person name="Grynberg M."/>
            <person name="Gujja S."/>
            <person name="Heiman D.I."/>
            <person name="Henn M.R."/>
            <person name="Kodira C.D."/>
            <person name="Leon-Narvaez H."/>
            <person name="Longo L.V."/>
            <person name="Ma L.J."/>
            <person name="Malavazi I."/>
            <person name="Matsuo A.L."/>
            <person name="Morais F.V."/>
            <person name="Pereira M."/>
            <person name="Rodriguez-Brito S."/>
            <person name="Sakthikumar S."/>
            <person name="Salem-Izacc S.M."/>
            <person name="Sykes S.M."/>
            <person name="Teixeira M.M."/>
            <person name="Vallejo M.C."/>
            <person name="Walter M.E."/>
            <person name="Yandava C."/>
            <person name="Young S."/>
            <person name="Zeng Q."/>
            <person name="Zucker J."/>
            <person name="Felipe M.S."/>
            <person name="Goldman G.H."/>
            <person name="Haas B.J."/>
            <person name="McEwen J.G."/>
            <person name="Nino-Vega G."/>
            <person name="Puccia R."/>
            <person name="San-Blas G."/>
            <person name="Soares C.M."/>
            <person name="Birren B.W."/>
            <person name="Cuomo C.A."/>
        </authorList>
    </citation>
    <scope>NUCLEOTIDE SEQUENCE [LARGE SCALE GENOMIC DNA]</scope>
    <source>
        <strain evidence="3">ATCC MYA-826 / Pb01</strain>
    </source>
</reference>